<keyword evidence="2" id="KW-0178">Competence</keyword>
<keyword evidence="5" id="KW-1185">Reference proteome</keyword>
<evidence type="ECO:0000256" key="2">
    <source>
        <dbReference type="ARBA" id="ARBA00023287"/>
    </source>
</evidence>
<keyword evidence="3" id="KW-1133">Transmembrane helix</keyword>
<reference evidence="4 5" key="1">
    <citation type="submission" date="2019-12" db="EMBL/GenBank/DDBJ databases">
        <title>The whole genome sequencing of a strain isolated from a Mars analog, Dalangtan Playa.</title>
        <authorList>
            <person name="Huang T."/>
        </authorList>
    </citation>
    <scope>NUCLEOTIDE SEQUENCE [LARGE SCALE GENOMIC DNA]</scope>
    <source>
        <strain evidence="4 5">DP4-553-S</strain>
    </source>
</reference>
<keyword evidence="3" id="KW-0812">Transmembrane</keyword>
<dbReference type="NCBIfam" id="TIGR02532">
    <property type="entry name" value="IV_pilin_GFxxxE"/>
    <property type="match status" value="1"/>
</dbReference>
<dbReference type="Gene3D" id="3.30.700.10">
    <property type="entry name" value="Glycoprotein, Type 4 Pilin"/>
    <property type="match status" value="1"/>
</dbReference>
<evidence type="ECO:0000313" key="5">
    <source>
        <dbReference type="Proteomes" id="UP000665043"/>
    </source>
</evidence>
<gene>
    <name evidence="4" type="ORF">ERJ70_12120</name>
</gene>
<comment type="subcellular location">
    <subcellularLocation>
        <location evidence="1">Cell surface</location>
    </subcellularLocation>
</comment>
<evidence type="ECO:0000256" key="3">
    <source>
        <dbReference type="SAM" id="Phobius"/>
    </source>
</evidence>
<keyword evidence="3" id="KW-0472">Membrane</keyword>
<name>A0ABX7VZ36_9BACI</name>
<evidence type="ECO:0000313" key="4">
    <source>
        <dbReference type="EMBL" id="QTM99971.1"/>
    </source>
</evidence>
<protein>
    <submittedName>
        <fullName evidence="4">Prepilin-type N-terminal cleavage/methylation domain-containing protein</fullName>
    </submittedName>
</protein>
<accession>A0ABX7VZ36</accession>
<evidence type="ECO:0000256" key="1">
    <source>
        <dbReference type="ARBA" id="ARBA00004241"/>
    </source>
</evidence>
<organism evidence="4 5">
    <name type="scientific">Sediminibacillus dalangtanensis</name>
    <dbReference type="NCBI Taxonomy" id="2729421"/>
    <lineage>
        <taxon>Bacteria</taxon>
        <taxon>Bacillati</taxon>
        <taxon>Bacillota</taxon>
        <taxon>Bacilli</taxon>
        <taxon>Bacillales</taxon>
        <taxon>Bacillaceae</taxon>
        <taxon>Sediminibacillus</taxon>
    </lineage>
</organism>
<sequence>MKIREWLTKNENGLTLIEVVVSIAILSILITTFFAFFAQAAKTNKNAGSIVTATYVAERYMEEIYHISVSCTGYTECKNKLADQYGGGAGGGKYTDVSDGYEVKIELKPLLENSSLGNITVKVYQSGSSKLEAQMETTINWKEQQGENDQ</sequence>
<dbReference type="EMBL" id="CP046956">
    <property type="protein sequence ID" value="QTM99971.1"/>
    <property type="molecule type" value="Genomic_DNA"/>
</dbReference>
<dbReference type="Proteomes" id="UP000665043">
    <property type="component" value="Chromosome"/>
</dbReference>
<feature type="transmembrane region" description="Helical" evidence="3">
    <location>
        <begin position="12"/>
        <end position="37"/>
    </location>
</feature>
<dbReference type="RefSeq" id="WP_209365129.1">
    <property type="nucleotide sequence ID" value="NZ_CP046956.1"/>
</dbReference>
<dbReference type="InterPro" id="IPR012902">
    <property type="entry name" value="N_methyl_site"/>
</dbReference>
<proteinExistence type="predicted"/>
<dbReference type="Pfam" id="PF07963">
    <property type="entry name" value="N_methyl"/>
    <property type="match status" value="1"/>
</dbReference>